<dbReference type="EMBL" id="JAWIIJ010000007">
    <property type="protein sequence ID" value="MDV2079409.1"/>
    <property type="molecule type" value="Genomic_DNA"/>
</dbReference>
<evidence type="ECO:0000256" key="4">
    <source>
        <dbReference type="SAM" id="MobiDB-lite"/>
    </source>
</evidence>
<accession>A0ABU3VYN8</accession>
<dbReference type="RefSeq" id="WP_316973968.1">
    <property type="nucleotide sequence ID" value="NZ_JAWIIJ010000007.1"/>
</dbReference>
<dbReference type="InterPro" id="IPR009057">
    <property type="entry name" value="Homeodomain-like_sf"/>
</dbReference>
<dbReference type="Gene3D" id="1.10.10.60">
    <property type="entry name" value="Homeodomain-like"/>
    <property type="match status" value="1"/>
</dbReference>
<dbReference type="PROSITE" id="PS01124">
    <property type="entry name" value="HTH_ARAC_FAMILY_2"/>
    <property type="match status" value="1"/>
</dbReference>
<dbReference type="InterPro" id="IPR018062">
    <property type="entry name" value="HTH_AraC-typ_CS"/>
</dbReference>
<dbReference type="Pfam" id="PF12833">
    <property type="entry name" value="HTH_18"/>
    <property type="match status" value="1"/>
</dbReference>
<keyword evidence="1" id="KW-0805">Transcription regulation</keyword>
<dbReference type="PROSITE" id="PS00041">
    <property type="entry name" value="HTH_ARAC_FAMILY_1"/>
    <property type="match status" value="1"/>
</dbReference>
<evidence type="ECO:0000256" key="1">
    <source>
        <dbReference type="ARBA" id="ARBA00023015"/>
    </source>
</evidence>
<proteinExistence type="predicted"/>
<evidence type="ECO:0000256" key="2">
    <source>
        <dbReference type="ARBA" id="ARBA00023125"/>
    </source>
</evidence>
<dbReference type="Proteomes" id="UP001269819">
    <property type="component" value="Unassembled WGS sequence"/>
</dbReference>
<sequence length="316" mass="35016">MNAAGTPRAINRHFSYQPCEGLMFGGYDMIYAADANIRSLQHPGLFIGLMLCGQSTSVHSGGSNRIPIPVGRPIVLSFAKPTLCTNTYYAGEFCAGVGLHIDFLALPAELGRPLKTSLLYLKAHFMDKSSLTVLPVLPALNALVEQALQIPQDAPFRELELEAVFMNFMAYICRATEQLRQQDGVRGSLQHRARNRVKLVTDYLQDNLDQTPSLTELSEIAGVNPSTLSDNFKTAYGRTIFAFFRDLRLDAARRMLRSEGLSVTETGLRVGFSSPAAFATAYRRRFGHSPSQEIEDKPDFDKRKPNHTKAALEATR</sequence>
<keyword evidence="7" id="KW-1185">Reference proteome</keyword>
<feature type="region of interest" description="Disordered" evidence="4">
    <location>
        <begin position="287"/>
        <end position="316"/>
    </location>
</feature>
<reference evidence="6 7" key="1">
    <citation type="submission" date="2023-10" db="EMBL/GenBank/DDBJ databases">
        <title>Characteristics and mechanism of a salt-tolerant marine origin heterotrophic nitrifying- aerobic denitrifying bacteria Marinobacter xestospongiae HN1.</title>
        <authorList>
            <person name="Qi R."/>
        </authorList>
    </citation>
    <scope>NUCLEOTIDE SEQUENCE [LARGE SCALE GENOMIC DNA]</scope>
    <source>
        <strain evidence="6 7">HN1</strain>
    </source>
</reference>
<feature type="compositionally biased region" description="Basic and acidic residues" evidence="4">
    <location>
        <begin position="294"/>
        <end position="303"/>
    </location>
</feature>
<comment type="caution">
    <text evidence="6">The sequence shown here is derived from an EMBL/GenBank/DDBJ whole genome shotgun (WGS) entry which is preliminary data.</text>
</comment>
<evidence type="ECO:0000313" key="7">
    <source>
        <dbReference type="Proteomes" id="UP001269819"/>
    </source>
</evidence>
<gene>
    <name evidence="6" type="ORF">RYS15_11980</name>
</gene>
<feature type="domain" description="HTH araC/xylS-type" evidence="5">
    <location>
        <begin position="198"/>
        <end position="296"/>
    </location>
</feature>
<dbReference type="SMART" id="SM00342">
    <property type="entry name" value="HTH_ARAC"/>
    <property type="match status" value="1"/>
</dbReference>
<keyword evidence="3" id="KW-0804">Transcription</keyword>
<name>A0ABU3VYN8_9GAMM</name>
<dbReference type="InterPro" id="IPR018060">
    <property type="entry name" value="HTH_AraC"/>
</dbReference>
<evidence type="ECO:0000259" key="5">
    <source>
        <dbReference type="PROSITE" id="PS01124"/>
    </source>
</evidence>
<protein>
    <submittedName>
        <fullName evidence="6">AraC family transcriptional regulator</fullName>
    </submittedName>
</protein>
<dbReference type="SUPFAM" id="SSF46689">
    <property type="entry name" value="Homeodomain-like"/>
    <property type="match status" value="2"/>
</dbReference>
<evidence type="ECO:0000313" key="6">
    <source>
        <dbReference type="EMBL" id="MDV2079409.1"/>
    </source>
</evidence>
<evidence type="ECO:0000256" key="3">
    <source>
        <dbReference type="ARBA" id="ARBA00023163"/>
    </source>
</evidence>
<dbReference type="PANTHER" id="PTHR47893">
    <property type="entry name" value="REGULATORY PROTEIN PCHR"/>
    <property type="match status" value="1"/>
</dbReference>
<dbReference type="PANTHER" id="PTHR47893:SF1">
    <property type="entry name" value="REGULATORY PROTEIN PCHR"/>
    <property type="match status" value="1"/>
</dbReference>
<organism evidence="6 7">
    <name type="scientific">Marinobacter xestospongiae</name>
    <dbReference type="NCBI Taxonomy" id="994319"/>
    <lineage>
        <taxon>Bacteria</taxon>
        <taxon>Pseudomonadati</taxon>
        <taxon>Pseudomonadota</taxon>
        <taxon>Gammaproteobacteria</taxon>
        <taxon>Pseudomonadales</taxon>
        <taxon>Marinobacteraceae</taxon>
        <taxon>Marinobacter</taxon>
    </lineage>
</organism>
<dbReference type="InterPro" id="IPR053142">
    <property type="entry name" value="PchR_regulatory_protein"/>
</dbReference>
<keyword evidence="2" id="KW-0238">DNA-binding</keyword>